<dbReference type="OrthoDB" id="9785445at2"/>
<evidence type="ECO:0008006" key="3">
    <source>
        <dbReference type="Google" id="ProtNLM"/>
    </source>
</evidence>
<dbReference type="EMBL" id="UGYV01000001">
    <property type="protein sequence ID" value="SUI90913.1"/>
    <property type="molecule type" value="Genomic_DNA"/>
</dbReference>
<accession>A0A380B090</accession>
<name>A0A1N6UVK0_9GAMM</name>
<dbReference type="AlphaFoldDB" id="A0A1N6UVK0"/>
<organism evidence="1 2">
    <name type="scientific">Shewanella morhuae</name>
    <dbReference type="NCBI Taxonomy" id="365591"/>
    <lineage>
        <taxon>Bacteria</taxon>
        <taxon>Pseudomonadati</taxon>
        <taxon>Pseudomonadota</taxon>
        <taxon>Gammaproteobacteria</taxon>
        <taxon>Alteromonadales</taxon>
        <taxon>Shewanellaceae</taxon>
        <taxon>Shewanella</taxon>
    </lineage>
</organism>
<evidence type="ECO:0000313" key="2">
    <source>
        <dbReference type="Proteomes" id="UP000255061"/>
    </source>
</evidence>
<sequence>MNSQNKSKHKALGLLLLAFIAPVVIAKLVLSLNLYHGGATNHGELISPETNYASLGVENPQPKEWQLLYLLPAHCDEACRERLYILRQSHTALGPDQARVEPLILLNSDSDLSALKDFNFNTQPINTALSQWLDEQQLIIVDPLGSLVLRYPQVLGKEANLAQGKALIADLRKLLKLSRVD</sequence>
<proteinExistence type="predicted"/>
<accession>A0A1N6UVK0</accession>
<dbReference type="STRING" id="365591.SAMN05421840_103211"/>
<dbReference type="Proteomes" id="UP000255061">
    <property type="component" value="Unassembled WGS sequence"/>
</dbReference>
<reference evidence="1 2" key="1">
    <citation type="submission" date="2018-06" db="EMBL/GenBank/DDBJ databases">
        <authorList>
            <consortium name="Pathogen Informatics"/>
            <person name="Doyle S."/>
        </authorList>
    </citation>
    <scope>NUCLEOTIDE SEQUENCE [LARGE SCALE GENOMIC DNA]</scope>
    <source>
        <strain evidence="1 2">NCTC10736</strain>
    </source>
</reference>
<dbReference type="RefSeq" id="WP_076497276.1">
    <property type="nucleotide sequence ID" value="NZ_BPFE01000001.1"/>
</dbReference>
<gene>
    <name evidence="1" type="ORF">NCTC10736_03225</name>
</gene>
<evidence type="ECO:0000313" key="1">
    <source>
        <dbReference type="EMBL" id="SUI90913.1"/>
    </source>
</evidence>
<protein>
    <recommendedName>
        <fullName evidence="3">Cytochrome oxidase Cu insertion factor, SCO1/SenC/PrrC family</fullName>
    </recommendedName>
</protein>